<dbReference type="Proteomes" id="UP000009027">
    <property type="component" value="Unassembled WGS sequence"/>
</dbReference>
<sequence>MRGSGFRRATACAKTVATKAARAPVAANRECARMSGNDWLARGAWTRHGAAWQAQRKHATRKGTDRCSTEPAERRRSEGQPPEGGRDDSRRTRRRLGRARDAALKTQKDKPASSSREGSARGSRKHPVAPRRTSEAGEYQRRSSRGREDKSRNH</sequence>
<feature type="region of interest" description="Disordered" evidence="1">
    <location>
        <begin position="47"/>
        <end position="154"/>
    </location>
</feature>
<keyword evidence="3" id="KW-1185">Reference proteome</keyword>
<gene>
    <name evidence="2" type="ORF">TvY486_0042630</name>
</gene>
<feature type="compositionally biased region" description="Low complexity" evidence="1">
    <location>
        <begin position="112"/>
        <end position="121"/>
    </location>
</feature>
<name>F9WUV4_TRYVY</name>
<organism evidence="2 3">
    <name type="scientific">Trypanosoma vivax (strain Y486)</name>
    <dbReference type="NCBI Taxonomy" id="1055687"/>
    <lineage>
        <taxon>Eukaryota</taxon>
        <taxon>Discoba</taxon>
        <taxon>Euglenozoa</taxon>
        <taxon>Kinetoplastea</taxon>
        <taxon>Metakinetoplastina</taxon>
        <taxon>Trypanosomatida</taxon>
        <taxon>Trypanosomatidae</taxon>
        <taxon>Trypanosoma</taxon>
        <taxon>Duttonella</taxon>
    </lineage>
</organism>
<feature type="compositionally biased region" description="Basic and acidic residues" evidence="1">
    <location>
        <begin position="132"/>
        <end position="154"/>
    </location>
</feature>
<dbReference type="VEuPathDB" id="TriTrypDB:TvY486_0042630"/>
<evidence type="ECO:0000256" key="1">
    <source>
        <dbReference type="SAM" id="MobiDB-lite"/>
    </source>
</evidence>
<dbReference type="EMBL" id="CAEX01007534">
    <property type="protein sequence ID" value="CCD21353.1"/>
    <property type="molecule type" value="Genomic_DNA"/>
</dbReference>
<evidence type="ECO:0000313" key="3">
    <source>
        <dbReference type="Proteomes" id="UP000009027"/>
    </source>
</evidence>
<reference evidence="2 3" key="1">
    <citation type="journal article" date="2012" name="Proc. Natl. Acad. Sci. U.S.A.">
        <title>Antigenic diversity is generated by distinct evolutionary mechanisms in African trypanosome species.</title>
        <authorList>
            <person name="Jackson A.P."/>
            <person name="Berry A."/>
            <person name="Aslett M."/>
            <person name="Allison H.C."/>
            <person name="Burton P."/>
            <person name="Vavrova-Anderson J."/>
            <person name="Brown R."/>
            <person name="Browne H."/>
            <person name="Corton N."/>
            <person name="Hauser H."/>
            <person name="Gamble J."/>
            <person name="Gilderthorp R."/>
            <person name="Marcello L."/>
            <person name="McQuillan J."/>
            <person name="Otto T.D."/>
            <person name="Quail M.A."/>
            <person name="Sanders M.J."/>
            <person name="van Tonder A."/>
            <person name="Ginger M.L."/>
            <person name="Field M.C."/>
            <person name="Barry J.D."/>
            <person name="Hertz-Fowler C."/>
            <person name="Berriman M."/>
        </authorList>
    </citation>
    <scope>NUCLEOTIDE SEQUENCE</scope>
    <source>
        <strain evidence="2 3">Y486</strain>
    </source>
</reference>
<proteinExistence type="predicted"/>
<feature type="compositionally biased region" description="Basic and acidic residues" evidence="1">
    <location>
        <begin position="98"/>
        <end position="111"/>
    </location>
</feature>
<dbReference type="AlphaFoldDB" id="F9WUV4"/>
<evidence type="ECO:0000313" key="2">
    <source>
        <dbReference type="EMBL" id="CCD21353.1"/>
    </source>
</evidence>
<accession>F9WUV4</accession>
<protein>
    <submittedName>
        <fullName evidence="2">Uncharacterized protein</fullName>
    </submittedName>
</protein>
<feature type="compositionally biased region" description="Basic and acidic residues" evidence="1">
    <location>
        <begin position="62"/>
        <end position="90"/>
    </location>
</feature>